<evidence type="ECO:0000313" key="1">
    <source>
        <dbReference type="EMBL" id="GBD08132.1"/>
    </source>
</evidence>
<dbReference type="AlphaFoldDB" id="A0A2H5Y3Z9"/>
<organism evidence="1 2">
    <name type="scientific">Candidatus Thermoflexus japonica</name>
    <dbReference type="NCBI Taxonomy" id="2035417"/>
    <lineage>
        <taxon>Bacteria</taxon>
        <taxon>Bacillati</taxon>
        <taxon>Chloroflexota</taxon>
        <taxon>Thermoflexia</taxon>
        <taxon>Thermoflexales</taxon>
        <taxon>Thermoflexaceae</taxon>
        <taxon>Thermoflexus</taxon>
    </lineage>
</organism>
<dbReference type="Gene3D" id="3.40.190.10">
    <property type="entry name" value="Periplasmic binding protein-like II"/>
    <property type="match status" value="2"/>
</dbReference>
<dbReference type="PANTHER" id="PTHR30024">
    <property type="entry name" value="ALIPHATIC SULFONATES-BINDING PROTEIN-RELATED"/>
    <property type="match status" value="1"/>
</dbReference>
<dbReference type="Pfam" id="PF12974">
    <property type="entry name" value="Phosphonate-bd"/>
    <property type="match status" value="1"/>
</dbReference>
<gene>
    <name evidence="1" type="ORF">HRbin22_00365</name>
</gene>
<evidence type="ECO:0000313" key="2">
    <source>
        <dbReference type="Proteomes" id="UP000236642"/>
    </source>
</evidence>
<dbReference type="EMBL" id="BEHY01000004">
    <property type="protein sequence ID" value="GBD08132.1"/>
    <property type="molecule type" value="Genomic_DNA"/>
</dbReference>
<evidence type="ECO:0008006" key="3">
    <source>
        <dbReference type="Google" id="ProtNLM"/>
    </source>
</evidence>
<name>A0A2H5Y3Z9_9CHLR</name>
<dbReference type="PANTHER" id="PTHR30024:SF17">
    <property type="entry name" value="SOLUTE-BINDING PROTEIN FAMILY 3_N-TERMINAL DOMAIN-CONTAINING PROTEIN"/>
    <property type="match status" value="1"/>
</dbReference>
<sequence length="307" mass="34173">MFARIRPILVLWGLLLLLACQGEPMISVRLSENLVASEELRIPLKEDGAWVFGFDRRLEPKEDIRINASLLRYLEARTGLRFRLHIVPRGVSVADEICDGKVHFGIVGTVTYLQASHRCGARIIVRGRNLEGQDTYRAAIVVSVNSPIRDLRELRGRSFAFGAPNSTQGHLIPRLMLQQAGISLRDLRFYAFHDSHASTANAVISGRYDAGGLQDTLALTLARRGLIRILAMSDPYPSSGIIVAPEVPSRTVEIVREALLALDPVGRDAGVLYHWERSEMPRGFVVARDEEYQALYQIAREIGLLGP</sequence>
<comment type="caution">
    <text evidence="1">The sequence shown here is derived from an EMBL/GenBank/DDBJ whole genome shotgun (WGS) entry which is preliminary data.</text>
</comment>
<protein>
    <recommendedName>
        <fullName evidence="3">Phosphate/phosphite/phosphonate ABC transporter substrate-binding protein</fullName>
    </recommendedName>
</protein>
<reference evidence="2" key="1">
    <citation type="submission" date="2017-09" db="EMBL/GenBank/DDBJ databases">
        <title>Metaegenomics of thermophilic ammonia-oxidizing enrichment culture.</title>
        <authorList>
            <person name="Kato S."/>
            <person name="Suzuki K."/>
        </authorList>
    </citation>
    <scope>NUCLEOTIDE SEQUENCE [LARGE SCALE GENOMIC DNA]</scope>
</reference>
<dbReference type="SUPFAM" id="SSF53850">
    <property type="entry name" value="Periplasmic binding protein-like II"/>
    <property type="match status" value="1"/>
</dbReference>
<proteinExistence type="predicted"/>
<dbReference type="Proteomes" id="UP000236642">
    <property type="component" value="Unassembled WGS sequence"/>
</dbReference>
<accession>A0A2H5Y3Z9</accession>
<dbReference type="PROSITE" id="PS51257">
    <property type="entry name" value="PROKAR_LIPOPROTEIN"/>
    <property type="match status" value="1"/>
</dbReference>